<keyword evidence="11" id="KW-1185">Reference proteome</keyword>
<dbReference type="GO" id="GO:0042254">
    <property type="term" value="P:ribosome biogenesis"/>
    <property type="evidence" value="ECO:0007669"/>
    <property type="project" value="UniProtKB-KW"/>
</dbReference>
<feature type="domain" description="Ribosome maturation protein SDO1/SBDS N-terminal" evidence="7">
    <location>
        <begin position="16"/>
        <end position="103"/>
    </location>
</feature>
<evidence type="ECO:0000256" key="5">
    <source>
        <dbReference type="ARBA" id="ARBA00049708"/>
    </source>
</evidence>
<dbReference type="OrthoDB" id="10253092at2759"/>
<evidence type="ECO:0000256" key="1">
    <source>
        <dbReference type="ARBA" id="ARBA00004496"/>
    </source>
</evidence>
<dbReference type="AlphaFoldDB" id="A0A167R9L1"/>
<comment type="subunit">
    <text evidence="5">Associates with the 60S ribosomal subunit.</text>
</comment>
<feature type="domain" description="Ribosome maturation protein SDO1/SBDS C-terminal" evidence="9">
    <location>
        <begin position="296"/>
        <end position="352"/>
    </location>
</feature>
<reference evidence="10 11" key="1">
    <citation type="journal article" date="2016" name="Genome Biol. Evol.">
        <title>Divergent and convergent evolution of fungal pathogenicity.</title>
        <authorList>
            <person name="Shang Y."/>
            <person name="Xiao G."/>
            <person name="Zheng P."/>
            <person name="Cen K."/>
            <person name="Zhan S."/>
            <person name="Wang C."/>
        </authorList>
    </citation>
    <scope>NUCLEOTIDE SEQUENCE [LARGE SCALE GENOMIC DNA]</scope>
    <source>
        <strain evidence="10 11">RCEF 264</strain>
    </source>
</reference>
<evidence type="ECO:0000259" key="7">
    <source>
        <dbReference type="Pfam" id="PF01172"/>
    </source>
</evidence>
<dbReference type="EMBL" id="AZHD01000012">
    <property type="protein sequence ID" value="OAA58389.1"/>
    <property type="molecule type" value="Genomic_DNA"/>
</dbReference>
<sequence length="358" mass="38274">MSGRINQPSNQIKLTNVSLVRLKKGKKRFEIACYKNKVLEWRSGIETDLDNVLQIPNVFLNVSKGQTAPAAELTKAFGPDATTESVVLEILRRGEMQVGDKERAAQLERVHHEVVDLVAGKLVDPRTQRVYTTGMIEKALDILSAQAHQQQEQEREKEKTKDKDAQALPQDDEKAAEKEVPAPASSKVPLWTGVTTTKSAKSQALEAMKALIALQPIPVMRARMRLRVSCATSVLKQAVKGPGSAAAASASASSTGGGGGKHGRKKSAAAAADSTPAAPPAADGSGAGGEERKAPGTVKDRILSYVEQVVSQDVVENKWEVVGFVEPGAFKALSDFVGNETRGQGRVEVLDVAVTHED</sequence>
<dbReference type="InterPro" id="IPR037188">
    <property type="entry name" value="Sdo1/SBDS_central_sf"/>
</dbReference>
<feature type="region of interest" description="Disordered" evidence="6">
    <location>
        <begin position="146"/>
        <end position="191"/>
    </location>
</feature>
<keyword evidence="4" id="KW-0690">Ribosome biogenesis</keyword>
<feature type="compositionally biased region" description="Low complexity" evidence="6">
    <location>
        <begin position="241"/>
        <end position="254"/>
    </location>
</feature>
<dbReference type="SUPFAM" id="SSF89895">
    <property type="entry name" value="FYSH domain"/>
    <property type="match status" value="1"/>
</dbReference>
<accession>A0A167R9L1</accession>
<dbReference type="Gene3D" id="3.30.70.240">
    <property type="match status" value="1"/>
</dbReference>
<evidence type="ECO:0000256" key="6">
    <source>
        <dbReference type="SAM" id="MobiDB-lite"/>
    </source>
</evidence>
<dbReference type="Pfam" id="PF09377">
    <property type="entry name" value="SBDS_domain_II"/>
    <property type="match status" value="1"/>
</dbReference>
<dbReference type="Proteomes" id="UP000076874">
    <property type="component" value="Unassembled WGS sequence"/>
</dbReference>
<dbReference type="InterPro" id="IPR039100">
    <property type="entry name" value="Sdo1/SBDS-like"/>
</dbReference>
<proteinExistence type="inferred from homology"/>
<dbReference type="InterPro" id="IPR036786">
    <property type="entry name" value="Ribosome_mat_SBDS_N_sf"/>
</dbReference>
<dbReference type="InterPro" id="IPR046928">
    <property type="entry name" value="SDO1/SBDS_C"/>
</dbReference>
<dbReference type="InterPro" id="IPR018978">
    <property type="entry name" value="SDO1/SBDS_central"/>
</dbReference>
<protein>
    <submittedName>
        <fullName evidence="10">Upf0023 family protein</fullName>
    </submittedName>
</protein>
<evidence type="ECO:0000313" key="11">
    <source>
        <dbReference type="Proteomes" id="UP000076874"/>
    </source>
</evidence>
<dbReference type="InterPro" id="IPR019783">
    <property type="entry name" value="SDO1/SBDS_N"/>
</dbReference>
<dbReference type="Pfam" id="PF20268">
    <property type="entry name" value="SBDS_C"/>
    <property type="match status" value="1"/>
</dbReference>
<evidence type="ECO:0000259" key="8">
    <source>
        <dbReference type="Pfam" id="PF09377"/>
    </source>
</evidence>
<dbReference type="STRING" id="1081102.A0A167R9L1"/>
<organism evidence="10 11">
    <name type="scientific">Niveomyces insectorum RCEF 264</name>
    <dbReference type="NCBI Taxonomy" id="1081102"/>
    <lineage>
        <taxon>Eukaryota</taxon>
        <taxon>Fungi</taxon>
        <taxon>Dikarya</taxon>
        <taxon>Ascomycota</taxon>
        <taxon>Pezizomycotina</taxon>
        <taxon>Sordariomycetes</taxon>
        <taxon>Hypocreomycetidae</taxon>
        <taxon>Hypocreales</taxon>
        <taxon>Cordycipitaceae</taxon>
        <taxon>Niveomyces</taxon>
    </lineage>
</organism>
<feature type="region of interest" description="Disordered" evidence="6">
    <location>
        <begin position="241"/>
        <end position="295"/>
    </location>
</feature>
<dbReference type="GO" id="GO:0005737">
    <property type="term" value="C:cytoplasm"/>
    <property type="evidence" value="ECO:0007669"/>
    <property type="project" value="UniProtKB-SubCell"/>
</dbReference>
<dbReference type="PANTHER" id="PTHR10927:SF1">
    <property type="entry name" value="RIBOSOME MATURATION PROTEIN SBDS"/>
    <property type="match status" value="1"/>
</dbReference>
<feature type="domain" description="Ribosome maturation protein SDO1/SBDS central" evidence="8">
    <location>
        <begin position="113"/>
        <end position="222"/>
    </location>
</feature>
<dbReference type="SUPFAM" id="SSF109728">
    <property type="entry name" value="Hypothetical protein AF0491, middle domain"/>
    <property type="match status" value="1"/>
</dbReference>
<feature type="compositionally biased region" description="Low complexity" evidence="6">
    <location>
        <begin position="268"/>
        <end position="284"/>
    </location>
</feature>
<dbReference type="Gene3D" id="3.30.1250.10">
    <property type="entry name" value="Ribosome maturation protein SBDS, N-terminal domain"/>
    <property type="match status" value="1"/>
</dbReference>
<evidence type="ECO:0000256" key="4">
    <source>
        <dbReference type="ARBA" id="ARBA00022517"/>
    </source>
</evidence>
<dbReference type="Pfam" id="PF01172">
    <property type="entry name" value="SBDS_N"/>
    <property type="match status" value="1"/>
</dbReference>
<comment type="subcellular location">
    <subcellularLocation>
        <location evidence="1">Cytoplasm</location>
    </subcellularLocation>
</comment>
<feature type="compositionally biased region" description="Basic and acidic residues" evidence="6">
    <location>
        <begin position="151"/>
        <end position="180"/>
    </location>
</feature>
<dbReference type="PANTHER" id="PTHR10927">
    <property type="entry name" value="RIBOSOME MATURATION PROTEIN SBDS"/>
    <property type="match status" value="1"/>
</dbReference>
<evidence type="ECO:0000256" key="3">
    <source>
        <dbReference type="ARBA" id="ARBA00022490"/>
    </source>
</evidence>
<keyword evidence="3" id="KW-0963">Cytoplasm</keyword>
<evidence type="ECO:0000313" key="10">
    <source>
        <dbReference type="EMBL" id="OAA58389.1"/>
    </source>
</evidence>
<evidence type="ECO:0000256" key="2">
    <source>
        <dbReference type="ARBA" id="ARBA00007433"/>
    </source>
</evidence>
<comment type="caution">
    <text evidence="10">The sequence shown here is derived from an EMBL/GenBank/DDBJ whole genome shotgun (WGS) entry which is preliminary data.</text>
</comment>
<name>A0A167R9L1_9HYPO</name>
<gene>
    <name evidence="10" type="ORF">SPI_06462</name>
</gene>
<evidence type="ECO:0000259" key="9">
    <source>
        <dbReference type="Pfam" id="PF20268"/>
    </source>
</evidence>
<comment type="similarity">
    <text evidence="2">Belongs to the SDO1/SBDS family.</text>
</comment>
<dbReference type="Gene3D" id="1.10.10.900">
    <property type="entry name" value="SBDS protein C-terminal domain, subdomain 1"/>
    <property type="match status" value="1"/>
</dbReference>